<evidence type="ECO:0000256" key="2">
    <source>
        <dbReference type="ARBA" id="ARBA00022617"/>
    </source>
</evidence>
<feature type="transmembrane region" description="Helical" evidence="9">
    <location>
        <begin position="215"/>
        <end position="233"/>
    </location>
</feature>
<evidence type="ECO:0000256" key="3">
    <source>
        <dbReference type="ARBA" id="ARBA00022692"/>
    </source>
</evidence>
<feature type="domain" description="Cytochrome c" evidence="11">
    <location>
        <begin position="35"/>
        <end position="205"/>
    </location>
</feature>
<evidence type="ECO:0000256" key="1">
    <source>
        <dbReference type="ARBA" id="ARBA00004370"/>
    </source>
</evidence>
<dbReference type="PANTHER" id="PTHR10266">
    <property type="entry name" value="CYTOCHROME C1"/>
    <property type="match status" value="1"/>
</dbReference>
<evidence type="ECO:0000256" key="7">
    <source>
        <dbReference type="ARBA" id="ARBA00023136"/>
    </source>
</evidence>
<evidence type="ECO:0000313" key="13">
    <source>
        <dbReference type="Proteomes" id="UP000679575"/>
    </source>
</evidence>
<keyword evidence="7 9" id="KW-0472">Membrane</keyword>
<dbReference type="RefSeq" id="WP_212594414.1">
    <property type="nucleotide sequence ID" value="NZ_CP073587.1"/>
</dbReference>
<dbReference type="InterPro" id="IPR002326">
    <property type="entry name" value="Cyt_c1"/>
</dbReference>
<evidence type="ECO:0000256" key="9">
    <source>
        <dbReference type="SAM" id="Phobius"/>
    </source>
</evidence>
<dbReference type="InterPro" id="IPR009056">
    <property type="entry name" value="Cyt_c-like_dom"/>
</dbReference>
<accession>A0ABX7YRL8</accession>
<evidence type="ECO:0000256" key="10">
    <source>
        <dbReference type="SAM" id="SignalP"/>
    </source>
</evidence>
<dbReference type="SUPFAM" id="SSF46626">
    <property type="entry name" value="Cytochrome c"/>
    <property type="match status" value="1"/>
</dbReference>
<comment type="subcellular location">
    <subcellularLocation>
        <location evidence="1">Membrane</location>
    </subcellularLocation>
</comment>
<dbReference type="PANTHER" id="PTHR10266:SF3">
    <property type="entry name" value="CYTOCHROME C1, HEME PROTEIN, MITOCHONDRIAL"/>
    <property type="match status" value="1"/>
</dbReference>
<keyword evidence="2 8" id="KW-0349">Heme</keyword>
<evidence type="ECO:0000256" key="8">
    <source>
        <dbReference type="PROSITE-ProRule" id="PRU00433"/>
    </source>
</evidence>
<organism evidence="12 13">
    <name type="scientific">Shewanella yunxiaonensis</name>
    <dbReference type="NCBI Taxonomy" id="2829809"/>
    <lineage>
        <taxon>Bacteria</taxon>
        <taxon>Pseudomonadati</taxon>
        <taxon>Pseudomonadota</taxon>
        <taxon>Gammaproteobacteria</taxon>
        <taxon>Alteromonadales</taxon>
        <taxon>Shewanellaceae</taxon>
        <taxon>Shewanella</taxon>
    </lineage>
</organism>
<keyword evidence="5 9" id="KW-1133">Transmembrane helix</keyword>
<dbReference type="Proteomes" id="UP000679575">
    <property type="component" value="Chromosome"/>
</dbReference>
<feature type="signal peptide" evidence="10">
    <location>
        <begin position="1"/>
        <end position="18"/>
    </location>
</feature>
<dbReference type="Gene3D" id="1.10.760.10">
    <property type="entry name" value="Cytochrome c-like domain"/>
    <property type="match status" value="1"/>
</dbReference>
<keyword evidence="4 8" id="KW-0479">Metal-binding</keyword>
<dbReference type="InterPro" id="IPR036909">
    <property type="entry name" value="Cyt_c-like_dom_sf"/>
</dbReference>
<dbReference type="PROSITE" id="PS51007">
    <property type="entry name" value="CYTC"/>
    <property type="match status" value="1"/>
</dbReference>
<evidence type="ECO:0000256" key="6">
    <source>
        <dbReference type="ARBA" id="ARBA00023004"/>
    </source>
</evidence>
<evidence type="ECO:0000259" key="11">
    <source>
        <dbReference type="PROSITE" id="PS51007"/>
    </source>
</evidence>
<gene>
    <name evidence="12" type="ORF">KDN34_14440</name>
</gene>
<dbReference type="Pfam" id="PF02167">
    <property type="entry name" value="Cytochrom_C1"/>
    <property type="match status" value="2"/>
</dbReference>
<evidence type="ECO:0000256" key="4">
    <source>
        <dbReference type="ARBA" id="ARBA00022723"/>
    </source>
</evidence>
<keyword evidence="13" id="KW-1185">Reference proteome</keyword>
<evidence type="ECO:0000256" key="5">
    <source>
        <dbReference type="ARBA" id="ARBA00022989"/>
    </source>
</evidence>
<keyword evidence="3 9" id="KW-0812">Transmembrane</keyword>
<keyword evidence="10" id="KW-0732">Signal</keyword>
<dbReference type="PRINTS" id="PR00603">
    <property type="entry name" value="CYTOCHROMEC1"/>
</dbReference>
<feature type="chain" id="PRO_5047467240" evidence="10">
    <location>
        <begin position="19"/>
        <end position="242"/>
    </location>
</feature>
<keyword evidence="6 8" id="KW-0408">Iron</keyword>
<sequence>MRAILLAFLILLPTCVWATDGIPPLPIDLGSRDVSSLQRGFKAFQQYCSGCHSTHYQRYNQVANDLQLSDAQMSDAILTDAKSFELMENAMSKKDAARWFGVAPPDLTLVVRVRGEAWVYRFLQGFYRDPQRPFGVNNLQYPYVAMPHVLQDLQGLAEPILETETINGKARQQVVGVSSPTGGQLSATEYDRLVTDLINYLAYSAEPMKTQRQQIGIWVLGFLVIFLFLAWLLKKEYWKDVH</sequence>
<protein>
    <submittedName>
        <fullName evidence="12">Cytochrome c1</fullName>
    </submittedName>
</protein>
<proteinExistence type="predicted"/>
<dbReference type="EMBL" id="CP073587">
    <property type="protein sequence ID" value="QUN05382.1"/>
    <property type="molecule type" value="Genomic_DNA"/>
</dbReference>
<dbReference type="Gene3D" id="1.20.5.100">
    <property type="entry name" value="Cytochrome c1, transmembrane anchor, C-terminal"/>
    <property type="match status" value="1"/>
</dbReference>
<name>A0ABX7YRL8_9GAMM</name>
<reference evidence="12 13" key="1">
    <citation type="submission" date="2021-04" db="EMBL/GenBank/DDBJ databases">
        <title>Novel species identification of genus Shewanella.</title>
        <authorList>
            <person name="Liu G."/>
        </authorList>
    </citation>
    <scope>NUCLEOTIDE SEQUENCE [LARGE SCALE GENOMIC DNA]</scope>
    <source>
        <strain evidence="12 13">FJAT-54481</strain>
    </source>
</reference>
<evidence type="ECO:0000313" key="12">
    <source>
        <dbReference type="EMBL" id="QUN05382.1"/>
    </source>
</evidence>